<reference evidence="2" key="1">
    <citation type="submission" date="2015-07" db="EMBL/GenBank/DDBJ databases">
        <authorList>
            <person name="Teixeira M.M."/>
            <person name="Souza R.C."/>
            <person name="Almeida L.G."/>
            <person name="Vicente V.A."/>
            <person name="de Hoog S."/>
            <person name="Bocca A.L."/>
            <person name="de Almeida S.R."/>
            <person name="Vasconcelos A.T."/>
            <person name="Felipe M.S."/>
        </authorList>
    </citation>
    <scope>NUCLEOTIDE SEQUENCE [LARGE SCALE GENOMIC DNA]</scope>
    <source>
        <strain evidence="2">KSF</strain>
    </source>
</reference>
<keyword evidence="2" id="KW-1185">Reference proteome</keyword>
<comment type="caution">
    <text evidence="1">The sequence shown here is derived from an EMBL/GenBank/DDBJ whole genome shotgun (WGS) entry which is preliminary data.</text>
</comment>
<protein>
    <submittedName>
        <fullName evidence="1">Uncharacterized protein</fullName>
    </submittedName>
</protein>
<dbReference type="PROSITE" id="PS51257">
    <property type="entry name" value="PROKAR_LIPOPROTEIN"/>
    <property type="match status" value="1"/>
</dbReference>
<dbReference type="InterPro" id="IPR025363">
    <property type="entry name" value="DUF4267"/>
</dbReference>
<name>A0A1C1CN23_9EURO</name>
<evidence type="ECO:0000313" key="1">
    <source>
        <dbReference type="EMBL" id="OCT49914.1"/>
    </source>
</evidence>
<dbReference type="OrthoDB" id="5316097at2759"/>
<dbReference type="EMBL" id="LGRB01000010">
    <property type="protein sequence ID" value="OCT49914.1"/>
    <property type="molecule type" value="Genomic_DNA"/>
</dbReference>
<sequence length="170" mass="18471">MSFHQLRRSALPILTALIGCGGLFIGIWSFVSPASAANAFGGYMVRVLQAQAQSSPTYESTQVSNSTPSSFAYVYPHGVRNLGQGLSILILTAYWQLSPRCQTSPLARLTVQRCLGVVITVGALTPVVDAWVNYRTAPEGLEGDLDRNAARVHTMRMVVWLVSGLWCLLD</sequence>
<organism evidence="1 2">
    <name type="scientific">Cladophialophora carrionii</name>
    <dbReference type="NCBI Taxonomy" id="86049"/>
    <lineage>
        <taxon>Eukaryota</taxon>
        <taxon>Fungi</taxon>
        <taxon>Dikarya</taxon>
        <taxon>Ascomycota</taxon>
        <taxon>Pezizomycotina</taxon>
        <taxon>Eurotiomycetes</taxon>
        <taxon>Chaetothyriomycetidae</taxon>
        <taxon>Chaetothyriales</taxon>
        <taxon>Herpotrichiellaceae</taxon>
        <taxon>Cladophialophora</taxon>
    </lineage>
</organism>
<dbReference type="AlphaFoldDB" id="A0A1C1CN23"/>
<dbReference type="VEuPathDB" id="FungiDB:CLCR_07685"/>
<evidence type="ECO:0000313" key="2">
    <source>
        <dbReference type="Proteomes" id="UP000094526"/>
    </source>
</evidence>
<dbReference type="Proteomes" id="UP000094526">
    <property type="component" value="Unassembled WGS sequence"/>
</dbReference>
<gene>
    <name evidence="1" type="ORF">CLCR_07685</name>
</gene>
<dbReference type="VEuPathDB" id="FungiDB:G647_08832"/>
<proteinExistence type="predicted"/>
<accession>A0A1C1CN23</accession>
<dbReference type="Pfam" id="PF14087">
    <property type="entry name" value="DUF4267"/>
    <property type="match status" value="1"/>
</dbReference>